<accession>A0A1B1X4A9</accession>
<gene>
    <name evidence="2" type="primary">AV3</name>
</gene>
<name>A0A1B1X4A9_9GEMI</name>
<keyword evidence="1" id="KW-0812">Transmembrane</keyword>
<evidence type="ECO:0000256" key="1">
    <source>
        <dbReference type="SAM" id="Phobius"/>
    </source>
</evidence>
<sequence>MKISRLRITLTPFCFGLFEIGVLLALLMTFSRFLMCMIMNRLLRLLRMTNVIAIKSCGGFRQR</sequence>
<dbReference type="EMBL" id="KU601620">
    <property type="protein sequence ID" value="ANW72365.1"/>
    <property type="molecule type" value="Genomic_DNA"/>
</dbReference>
<evidence type="ECO:0000313" key="2">
    <source>
        <dbReference type="EMBL" id="ANW72365.1"/>
    </source>
</evidence>
<feature type="transmembrane region" description="Helical" evidence="1">
    <location>
        <begin position="20"/>
        <end position="39"/>
    </location>
</feature>
<protein>
    <submittedName>
        <fullName evidence="2">AV3 protein</fullName>
    </submittedName>
</protein>
<keyword evidence="1" id="KW-0472">Membrane</keyword>
<proteinExistence type="predicted"/>
<organism evidence="2">
    <name type="scientific">Malvastrum yellow vein Honghe virus</name>
    <dbReference type="NCBI Taxonomy" id="676044"/>
    <lineage>
        <taxon>Viruses</taxon>
        <taxon>Monodnaviria</taxon>
        <taxon>Shotokuvirae</taxon>
        <taxon>Cressdnaviricota</taxon>
        <taxon>Repensiviricetes</taxon>
        <taxon>Geplafuvirales</taxon>
        <taxon>Geminiviridae</taxon>
        <taxon>Begomovirus</taxon>
        <taxon>Begomovirus malvastrumhonghense</taxon>
    </lineage>
</organism>
<keyword evidence="1" id="KW-1133">Transmembrane helix</keyword>
<reference evidence="2" key="1">
    <citation type="submission" date="2016-01" db="EMBL/GenBank/DDBJ databases">
        <title>Mixed infection by two begomoviruses and Malvastrum yellow vein betasatellite in tomato in Yunnan.</title>
        <authorList>
            <person name="Zhao L.L."/>
            <person name="Ding M."/>
            <person name="Zhong J."/>
            <person name="Yin Y.Y."/>
            <person name="Zhang Z.K."/>
        </authorList>
    </citation>
    <scope>NUCLEOTIDE SEQUENCE</scope>
    <source>
        <strain evidence="2">Y3080-32</strain>
    </source>
</reference>